<dbReference type="GO" id="GO:0010604">
    <property type="term" value="P:positive regulation of macromolecule metabolic process"/>
    <property type="evidence" value="ECO:0007669"/>
    <property type="project" value="UniProtKB-ARBA"/>
</dbReference>
<dbReference type="GO" id="GO:0005769">
    <property type="term" value="C:early endosome"/>
    <property type="evidence" value="ECO:0007669"/>
    <property type="project" value="TreeGrafter"/>
</dbReference>
<dbReference type="GO" id="GO:0007409">
    <property type="term" value="P:axonogenesis"/>
    <property type="evidence" value="ECO:0007669"/>
    <property type="project" value="TreeGrafter"/>
</dbReference>
<keyword evidence="10 16" id="KW-0034">Amyloid</keyword>
<dbReference type="InterPro" id="IPR036176">
    <property type="entry name" value="E2_sf"/>
</dbReference>
<dbReference type="CDD" id="cd21707">
    <property type="entry name" value="JMTM_APP"/>
    <property type="match status" value="1"/>
</dbReference>
<feature type="domain" description="E2" evidence="22">
    <location>
        <begin position="375"/>
        <end position="566"/>
    </location>
</feature>
<dbReference type="SUPFAM" id="SSF89811">
    <property type="entry name" value="Amyloid beta a4 protein copper binding domain (domain 2)"/>
    <property type="match status" value="1"/>
</dbReference>
<dbReference type="Pfam" id="PF03494">
    <property type="entry name" value="Beta-APP"/>
    <property type="match status" value="1"/>
</dbReference>
<dbReference type="GO" id="GO:0005798">
    <property type="term" value="C:Golgi-associated vesicle"/>
    <property type="evidence" value="ECO:0007669"/>
    <property type="project" value="UniProtKB-UniRule"/>
</dbReference>
<sequence>MGERSVLLLVLAATAALGTEVPADGSMGLLAEPQVAMFCGRLNMHINVQTGKWESDPSGTKSCIGTKEGILQYCQEVYPDLQITNVVEANQPVSIQNWCKKGRKQCRSHLHIVVPYRCLVGEFVSDALLVPDKCKFLHQERMDMCESHLHWHTVAKESCGDRTMNLHDYGMLLPCGIDRFRGVEFVCCPSESERESDSTDLEEDDSDVWWGGPETEYNDNSMPREMRQREQEPAPAEDDEDAEEERETALANDDNDDDDDFEDDEDDDEDDDDDDNAADERSVNEYTTSVAMTTTTTTTTESVEEVVREVCWEEAETGPCRAMLQRWYFDRREGRCAPFIYGGCGGNRNNFESEDYCLSVCSSVLPTTAPSPPDAVDRYLETPGDENEHSHFQKAKESLEAKHKEKMSQVMREWEEAERQAKSLSRADKKAVIQRFQEKVEALEQEAATERQQLVETHMARVEALLNDRRRLALENYLTALQAPTPRPRQVFGLLKKYVRAEQKDRQHTLKHFEHVRMVDPKKAAQIRPQVMTHLRVIEERMNQSLGLLYKVPGVAVEIQDQVEELLQREQAEVSQQLSSLQSDGRISYGNDALMPDLPENTSPLDVLPAEKGGLGLEGRGFIHPESFGQANTQNQVEPIDVRPVPERIPTRPGSGLKPEEIPELRMEAEERQSAGYEVHHQKLVFFAEDVGSNKGAIIGLMVGGVVIATIIVITLVMLRKKQYTSIHHGVVEVRLDRCRWISGLLTWLRGQRVSLQPCLGHGGSCSVFLPRICFRPLRVPPAFERTGPVAPVSRRWTLQ</sequence>
<evidence type="ECO:0000256" key="13">
    <source>
        <dbReference type="ARBA" id="ARBA00023180"/>
    </source>
</evidence>
<evidence type="ECO:0000256" key="1">
    <source>
        <dbReference type="ARBA" id="ARBA00004479"/>
    </source>
</evidence>
<feature type="compositionally biased region" description="Basic and acidic residues" evidence="18">
    <location>
        <begin position="222"/>
        <end position="232"/>
    </location>
</feature>
<evidence type="ECO:0000256" key="17">
    <source>
        <dbReference type="SAM" id="Coils"/>
    </source>
</evidence>
<feature type="disulfide bond" evidence="15">
    <location>
        <begin position="74"/>
        <end position="118"/>
    </location>
</feature>
<feature type="disulfide bond" evidence="15">
    <location>
        <begin position="99"/>
        <end position="106"/>
    </location>
</feature>
<dbReference type="GO" id="GO:0007417">
    <property type="term" value="P:central nervous system development"/>
    <property type="evidence" value="ECO:0007669"/>
    <property type="project" value="TreeGrafter"/>
</dbReference>
<feature type="disulfide bond" evidence="15">
    <location>
        <begin position="134"/>
        <end position="188"/>
    </location>
</feature>
<dbReference type="Gene3D" id="3.90.570.10">
    <property type="entry name" value="Amyloidogenic glycoprotein, heparin-binding domain"/>
    <property type="match status" value="1"/>
</dbReference>
<dbReference type="PROSITE" id="PS51870">
    <property type="entry name" value="APP_E2"/>
    <property type="match status" value="1"/>
</dbReference>
<dbReference type="GO" id="GO:0045121">
    <property type="term" value="C:membrane raft"/>
    <property type="evidence" value="ECO:0007669"/>
    <property type="project" value="TreeGrafter"/>
</dbReference>
<dbReference type="GO" id="GO:0005886">
    <property type="term" value="C:plasma membrane"/>
    <property type="evidence" value="ECO:0007669"/>
    <property type="project" value="UniProtKB-SubCell"/>
</dbReference>
<dbReference type="GO" id="GO:0043005">
    <property type="term" value="C:neuron projection"/>
    <property type="evidence" value="ECO:0007669"/>
    <property type="project" value="UniProtKB-ARBA"/>
</dbReference>
<evidence type="ECO:0000259" key="21">
    <source>
        <dbReference type="PROSITE" id="PS51869"/>
    </source>
</evidence>
<dbReference type="PANTHER" id="PTHR23103">
    <property type="entry name" value="ALZHEIMER'S DISEASE BETA-AMYLOID RELATED"/>
    <property type="match status" value="1"/>
</dbReference>
<feature type="compositionally biased region" description="Acidic residues" evidence="18">
    <location>
        <begin position="253"/>
        <end position="277"/>
    </location>
</feature>
<dbReference type="GO" id="GO:0009986">
    <property type="term" value="C:cell surface"/>
    <property type="evidence" value="ECO:0007669"/>
    <property type="project" value="UniProtKB-ARBA"/>
</dbReference>
<keyword evidence="3" id="KW-0646">Protease inhibitor</keyword>
<evidence type="ECO:0000259" key="22">
    <source>
        <dbReference type="PROSITE" id="PS51870"/>
    </source>
</evidence>
<evidence type="ECO:0000313" key="24">
    <source>
        <dbReference type="Proteomes" id="UP000694397"/>
    </source>
</evidence>
<reference evidence="23" key="2">
    <citation type="submission" date="2025-08" db="UniProtKB">
        <authorList>
            <consortium name="Ensembl"/>
        </authorList>
    </citation>
    <scope>IDENTIFICATION</scope>
</reference>
<dbReference type="FunFam" id="3.90.570.10:FF:000001">
    <property type="entry name" value="Amyloid beta A4 protein"/>
    <property type="match status" value="1"/>
</dbReference>
<accession>A0A8C9TT93</accession>
<comment type="function">
    <text evidence="14">Functional neuronal receptor which couples to intracellular signaling pathway through the GTP-binding protein G(O).</text>
</comment>
<keyword evidence="12 15" id="KW-1015">Disulfide bond</keyword>
<evidence type="ECO:0000256" key="4">
    <source>
        <dbReference type="ARBA" id="ARBA00022692"/>
    </source>
</evidence>
<dbReference type="SUPFAM" id="SSF57362">
    <property type="entry name" value="BPTI-like"/>
    <property type="match status" value="1"/>
</dbReference>
<keyword evidence="16" id="KW-1003">Cell membrane</keyword>
<dbReference type="CDD" id="cd22607">
    <property type="entry name" value="Kunitz_ABPP-like"/>
    <property type="match status" value="1"/>
</dbReference>
<dbReference type="GO" id="GO:0008201">
    <property type="term" value="F:heparin binding"/>
    <property type="evidence" value="ECO:0007669"/>
    <property type="project" value="UniProtKB-UniRule"/>
</dbReference>
<dbReference type="Ensembl" id="ENSSFOT00015076703.1">
    <property type="protein sequence ID" value="ENSSFOP00015056524.1"/>
    <property type="gene ID" value="ENSSFOG00015008854.2"/>
</dbReference>
<evidence type="ECO:0000256" key="3">
    <source>
        <dbReference type="ARBA" id="ARBA00022690"/>
    </source>
</evidence>
<evidence type="ECO:0000256" key="10">
    <source>
        <dbReference type="ARBA" id="ARBA00023087"/>
    </source>
</evidence>
<dbReference type="InterPro" id="IPR036669">
    <property type="entry name" value="Amyloid_Cu-bd_sf"/>
</dbReference>
<feature type="region of interest" description="GFLD subdomain" evidence="15">
    <location>
        <begin position="29"/>
        <end position="124"/>
    </location>
</feature>
<feature type="compositionally biased region" description="Acidic residues" evidence="18">
    <location>
        <begin position="198"/>
        <end position="207"/>
    </location>
</feature>
<dbReference type="InterPro" id="IPR020901">
    <property type="entry name" value="Prtase_inh_Kunz-CS"/>
</dbReference>
<keyword evidence="6 19" id="KW-0732">Signal</keyword>
<dbReference type="InterPro" id="IPR008154">
    <property type="entry name" value="Amyloid_glyco_extra"/>
</dbReference>
<evidence type="ECO:0000256" key="2">
    <source>
        <dbReference type="ARBA" id="ARBA00016844"/>
    </source>
</evidence>
<keyword evidence="5" id="KW-0479">Metal-binding</keyword>
<dbReference type="GO" id="GO:0046914">
    <property type="term" value="F:transition metal ion binding"/>
    <property type="evidence" value="ECO:0007669"/>
    <property type="project" value="InterPro"/>
</dbReference>
<dbReference type="SMART" id="SM00131">
    <property type="entry name" value="KU"/>
    <property type="match status" value="1"/>
</dbReference>
<protein>
    <recommendedName>
        <fullName evidence="2 16">Amyloid-beta A4 protein</fullName>
    </recommendedName>
</protein>
<gene>
    <name evidence="23" type="primary">APP</name>
    <name evidence="23" type="synonym">app</name>
</gene>
<keyword evidence="11 16" id="KW-0472">Membrane</keyword>
<dbReference type="PROSITE" id="PS51869">
    <property type="entry name" value="APP_E1"/>
    <property type="match status" value="1"/>
</dbReference>
<organism evidence="23 24">
    <name type="scientific">Scleropages formosus</name>
    <name type="common">Asian bonytongue</name>
    <name type="synonym">Osteoglossum formosum</name>
    <dbReference type="NCBI Taxonomy" id="113540"/>
    <lineage>
        <taxon>Eukaryota</taxon>
        <taxon>Metazoa</taxon>
        <taxon>Chordata</taxon>
        <taxon>Craniata</taxon>
        <taxon>Vertebrata</taxon>
        <taxon>Euteleostomi</taxon>
        <taxon>Actinopterygii</taxon>
        <taxon>Neopterygii</taxon>
        <taxon>Teleostei</taxon>
        <taxon>Osteoglossocephala</taxon>
        <taxon>Osteoglossomorpha</taxon>
        <taxon>Osteoglossiformes</taxon>
        <taxon>Osteoglossidae</taxon>
        <taxon>Scleropages</taxon>
    </lineage>
</organism>
<evidence type="ECO:0000256" key="12">
    <source>
        <dbReference type="ARBA" id="ARBA00023157"/>
    </source>
</evidence>
<feature type="compositionally biased region" description="Low complexity" evidence="18">
    <location>
        <begin position="285"/>
        <end position="301"/>
    </location>
</feature>
<dbReference type="PRINTS" id="PR00203">
    <property type="entry name" value="AMYLOIDA4"/>
</dbReference>
<reference evidence="23 24" key="1">
    <citation type="submission" date="2019-04" db="EMBL/GenBank/DDBJ databases">
        <authorList>
            <consortium name="Wellcome Sanger Institute Data Sharing"/>
        </authorList>
    </citation>
    <scope>NUCLEOTIDE SEQUENCE [LARGE SCALE GENOMIC DNA]</scope>
</reference>
<dbReference type="FunFam" id="4.10.410.10:FF:000001">
    <property type="entry name" value="Amyloid beta A4 protein"/>
    <property type="match status" value="1"/>
</dbReference>
<dbReference type="Gene3D" id="4.10.410.10">
    <property type="entry name" value="Pancreatic trypsin inhibitor Kunitz domain"/>
    <property type="match status" value="1"/>
</dbReference>
<feature type="region of interest" description="Disordered" evidence="18">
    <location>
        <begin position="191"/>
        <end position="301"/>
    </location>
</feature>
<dbReference type="InterPro" id="IPR011178">
    <property type="entry name" value="Amyloid_glyco_Cu-bd"/>
</dbReference>
<evidence type="ECO:0000256" key="19">
    <source>
        <dbReference type="SAM" id="SignalP"/>
    </source>
</evidence>
<dbReference type="Pfam" id="PF12925">
    <property type="entry name" value="APP_E2"/>
    <property type="match status" value="1"/>
</dbReference>
<dbReference type="GO" id="GO:0051246">
    <property type="term" value="P:regulation of protein metabolic process"/>
    <property type="evidence" value="ECO:0007669"/>
    <property type="project" value="UniProtKB-ARBA"/>
</dbReference>
<dbReference type="GO" id="GO:0005102">
    <property type="term" value="F:signaling receptor binding"/>
    <property type="evidence" value="ECO:0007669"/>
    <property type="project" value="TreeGrafter"/>
</dbReference>
<keyword evidence="17" id="KW-0175">Coiled coil</keyword>
<evidence type="ECO:0000256" key="9">
    <source>
        <dbReference type="ARBA" id="ARBA00023008"/>
    </source>
</evidence>
<dbReference type="PROSITE" id="PS50279">
    <property type="entry name" value="BPTI_KUNITZ_2"/>
    <property type="match status" value="1"/>
</dbReference>
<dbReference type="Proteomes" id="UP000694397">
    <property type="component" value="Chromosome 12"/>
</dbReference>
<dbReference type="FunFam" id="1.20.120.770:FF:000001">
    <property type="entry name" value="Amyloid beta A4 protein-like isoform 1"/>
    <property type="match status" value="1"/>
</dbReference>
<feature type="domain" description="BPTI/Kunitz inhibitor" evidence="20">
    <location>
        <begin position="311"/>
        <end position="361"/>
    </location>
</feature>
<dbReference type="Pfam" id="PF02177">
    <property type="entry name" value="APP_N"/>
    <property type="match status" value="1"/>
</dbReference>
<dbReference type="PRINTS" id="PR00759">
    <property type="entry name" value="BASICPTASE"/>
</dbReference>
<dbReference type="PRINTS" id="PR00204">
    <property type="entry name" value="BETAAMYLOID"/>
</dbReference>
<keyword evidence="13" id="KW-0325">Glycoprotein</keyword>
<evidence type="ECO:0000256" key="18">
    <source>
        <dbReference type="SAM" id="MobiDB-lite"/>
    </source>
</evidence>
<comment type="caution">
    <text evidence="15">Lacks conserved residue(s) required for the propagation of feature annotation.</text>
</comment>
<name>A0A8C9TT93_SCLFO</name>
<dbReference type="InterPro" id="IPR024329">
    <property type="entry name" value="Amyloid_glyco_E2_domain"/>
</dbReference>
<dbReference type="AlphaFoldDB" id="A0A8C9TT93"/>
<dbReference type="InterPro" id="IPR002223">
    <property type="entry name" value="Kunitz_BPTI"/>
</dbReference>
<dbReference type="Gene3D" id="3.30.1490.140">
    <property type="entry name" value="Amyloidogenic glycoprotein, copper-binding domain"/>
    <property type="match status" value="1"/>
</dbReference>
<evidence type="ECO:0000313" key="23">
    <source>
        <dbReference type="Ensembl" id="ENSSFOP00015056524.1"/>
    </source>
</evidence>
<dbReference type="GO" id="GO:0099503">
    <property type="term" value="C:secretory vesicle"/>
    <property type="evidence" value="ECO:0007669"/>
    <property type="project" value="UniProtKB-ARBA"/>
</dbReference>
<dbReference type="InterPro" id="IPR036454">
    <property type="entry name" value="Amyloid_glyco_heparin-bd_sf"/>
</dbReference>
<dbReference type="PANTHER" id="PTHR23103:SF7">
    <property type="entry name" value="AMYLOID-BETA PRECURSOR PROTEIN"/>
    <property type="match status" value="1"/>
</dbReference>
<dbReference type="OrthoDB" id="6147836at2759"/>
<keyword evidence="7" id="KW-0722">Serine protease inhibitor</keyword>
<feature type="disulfide bond" evidence="15">
    <location>
        <begin position="145"/>
        <end position="175"/>
    </location>
</feature>
<dbReference type="Pfam" id="PF12924">
    <property type="entry name" value="APP_Cu_bd"/>
    <property type="match status" value="1"/>
</dbReference>
<feature type="transmembrane region" description="Helical" evidence="16">
    <location>
        <begin position="697"/>
        <end position="719"/>
    </location>
</feature>
<dbReference type="GeneTree" id="ENSGT00530000063252"/>
<evidence type="ECO:0000256" key="14">
    <source>
        <dbReference type="ARBA" id="ARBA00053261"/>
    </source>
</evidence>
<dbReference type="FunFam" id="3.30.1490.140:FF:000001">
    <property type="entry name" value="Amyloid beta (A4) protein b"/>
    <property type="match status" value="1"/>
</dbReference>
<dbReference type="GO" id="GO:0030546">
    <property type="term" value="F:signaling receptor activator activity"/>
    <property type="evidence" value="ECO:0007669"/>
    <property type="project" value="TreeGrafter"/>
</dbReference>
<dbReference type="PROSITE" id="PS00280">
    <property type="entry name" value="BPTI_KUNITZ_1"/>
    <property type="match status" value="1"/>
</dbReference>
<feature type="compositionally biased region" description="Acidic residues" evidence="18">
    <location>
        <begin position="235"/>
        <end position="246"/>
    </location>
</feature>
<dbReference type="InterPro" id="IPR015849">
    <property type="entry name" value="Amyloid_glyco_heparin-bd"/>
</dbReference>
<evidence type="ECO:0000259" key="20">
    <source>
        <dbReference type="PROSITE" id="PS50279"/>
    </source>
</evidence>
<evidence type="ECO:0000256" key="6">
    <source>
        <dbReference type="ARBA" id="ARBA00022729"/>
    </source>
</evidence>
<reference evidence="23" key="3">
    <citation type="submission" date="2025-09" db="UniProtKB">
        <authorList>
            <consortium name="Ensembl"/>
        </authorList>
    </citation>
    <scope>IDENTIFICATION</scope>
</reference>
<evidence type="ECO:0000256" key="16">
    <source>
        <dbReference type="RuleBase" id="RU367156"/>
    </source>
</evidence>
<dbReference type="SUPFAM" id="SSF56491">
    <property type="entry name" value="A heparin-binding domain"/>
    <property type="match status" value="1"/>
</dbReference>
<evidence type="ECO:0000256" key="7">
    <source>
        <dbReference type="ARBA" id="ARBA00022900"/>
    </source>
</evidence>
<comment type="similarity">
    <text evidence="15 16">Belongs to the APP family.</text>
</comment>
<dbReference type="InterPro" id="IPR013803">
    <property type="entry name" value="Amyloid_glyco_Abeta"/>
</dbReference>
<dbReference type="SMART" id="SM00006">
    <property type="entry name" value="A4_EXTRA"/>
    <property type="match status" value="1"/>
</dbReference>
<dbReference type="Pfam" id="PF00014">
    <property type="entry name" value="Kunitz_BPTI"/>
    <property type="match status" value="1"/>
</dbReference>
<evidence type="ECO:0000256" key="15">
    <source>
        <dbReference type="PROSITE-ProRule" id="PRU01217"/>
    </source>
</evidence>
<feature type="region of interest" description="CuBD subdomain" evidence="15">
    <location>
        <begin position="132"/>
        <end position="190"/>
    </location>
</feature>
<keyword evidence="9" id="KW-0186">Copper</keyword>
<keyword evidence="4 16" id="KW-0812">Transmembrane</keyword>
<dbReference type="GO" id="GO:0005794">
    <property type="term" value="C:Golgi apparatus"/>
    <property type="evidence" value="ECO:0007669"/>
    <property type="project" value="TreeGrafter"/>
</dbReference>
<proteinExistence type="inferred from homology"/>
<dbReference type="GO" id="GO:0004867">
    <property type="term" value="F:serine-type endopeptidase inhibitor activity"/>
    <property type="evidence" value="ECO:0007669"/>
    <property type="project" value="UniProtKB-KW"/>
</dbReference>
<evidence type="ECO:0000256" key="5">
    <source>
        <dbReference type="ARBA" id="ARBA00022723"/>
    </source>
</evidence>
<evidence type="ECO:0000256" key="8">
    <source>
        <dbReference type="ARBA" id="ARBA00022989"/>
    </source>
</evidence>
<evidence type="ECO:0000256" key="11">
    <source>
        <dbReference type="ARBA" id="ARBA00023136"/>
    </source>
</evidence>
<dbReference type="Gene3D" id="6.10.250.1670">
    <property type="match status" value="1"/>
</dbReference>
<dbReference type="SUPFAM" id="SSF109843">
    <property type="entry name" value="CAPPD, an extracellular domain of amyloid beta A4 protein"/>
    <property type="match status" value="1"/>
</dbReference>
<dbReference type="InterPro" id="IPR008155">
    <property type="entry name" value="Amyloid_glyco"/>
</dbReference>
<dbReference type="PROSITE" id="PS00319">
    <property type="entry name" value="APP_CUBD"/>
    <property type="match status" value="1"/>
</dbReference>
<feature type="coiled-coil region" evidence="17">
    <location>
        <begin position="400"/>
        <end position="453"/>
    </location>
</feature>
<dbReference type="InterPro" id="IPR036880">
    <property type="entry name" value="Kunitz_BPTI_sf"/>
</dbReference>
<feature type="chain" id="PRO_5034013111" description="Amyloid-beta A4 protein" evidence="19">
    <location>
        <begin position="19"/>
        <end position="800"/>
    </location>
</feature>
<comment type="subcellular location">
    <subcellularLocation>
        <location evidence="16">Cell membrane</location>
        <topology evidence="16">Single-pass type I membrane protein</topology>
    </subcellularLocation>
    <subcellularLocation>
        <location evidence="1">Membrane</location>
        <topology evidence="1">Single-pass type I membrane protein</topology>
    </subcellularLocation>
</comment>
<feature type="disulfide bond" evidence="15">
    <location>
        <begin position="159"/>
        <end position="187"/>
    </location>
</feature>
<comment type="function">
    <text evidence="16">Functions as a cell surface receptor and performs physiological functions on the surface of neurons relevant to neurite growth, neuronal adhesion and axonogenesis.</text>
</comment>
<keyword evidence="24" id="KW-1185">Reference proteome</keyword>
<feature type="signal peptide" evidence="19">
    <location>
        <begin position="1"/>
        <end position="18"/>
    </location>
</feature>
<dbReference type="Gene3D" id="1.20.120.770">
    <property type="entry name" value="Amyloid precursor protein, E2 domain"/>
    <property type="match status" value="1"/>
</dbReference>
<feature type="domain" description="E1" evidence="21">
    <location>
        <begin position="29"/>
        <end position="190"/>
    </location>
</feature>
<dbReference type="InterPro" id="IPR019744">
    <property type="entry name" value="APP_CUBD_CS"/>
</dbReference>
<keyword evidence="8 16" id="KW-1133">Transmembrane helix</keyword>